<evidence type="ECO:0000256" key="1">
    <source>
        <dbReference type="ARBA" id="ARBA00004127"/>
    </source>
</evidence>
<feature type="transmembrane region" description="Helical" evidence="5">
    <location>
        <begin position="7"/>
        <end position="29"/>
    </location>
</feature>
<keyword evidence="3 5" id="KW-1133">Transmembrane helix</keyword>
<reference evidence="6" key="1">
    <citation type="submission" date="2020-06" db="EMBL/GenBank/DDBJ databases">
        <title>Unique genomic features of the anaerobic methanotrophic archaea.</title>
        <authorList>
            <person name="Chadwick G.L."/>
            <person name="Skennerton C.T."/>
            <person name="Laso-Perez R."/>
            <person name="Leu A.O."/>
            <person name="Speth D.R."/>
            <person name="Yu H."/>
            <person name="Morgan-Lang C."/>
            <person name="Hatzenpichler R."/>
            <person name="Goudeau D."/>
            <person name="Malmstrom R."/>
            <person name="Brazelton W.J."/>
            <person name="Woyke T."/>
            <person name="Hallam S.J."/>
            <person name="Tyson G.W."/>
            <person name="Wegener G."/>
            <person name="Boetius A."/>
            <person name="Orphan V."/>
        </authorList>
    </citation>
    <scope>NUCLEOTIDE SEQUENCE</scope>
</reference>
<keyword evidence="2 5" id="KW-0812">Transmembrane</keyword>
<feature type="transmembrane region" description="Helical" evidence="5">
    <location>
        <begin position="101"/>
        <end position="120"/>
    </location>
</feature>
<dbReference type="CDD" id="cd01059">
    <property type="entry name" value="CCC1_like"/>
    <property type="match status" value="1"/>
</dbReference>
<dbReference type="GO" id="GO:0012505">
    <property type="term" value="C:endomembrane system"/>
    <property type="evidence" value="ECO:0007669"/>
    <property type="project" value="UniProtKB-SubCell"/>
</dbReference>
<feature type="transmembrane region" description="Helical" evidence="5">
    <location>
        <begin position="132"/>
        <end position="153"/>
    </location>
</feature>
<evidence type="ECO:0000313" key="6">
    <source>
        <dbReference type="EMBL" id="QNO47420.1"/>
    </source>
</evidence>
<sequence>MKHSLKTGLSFGLTSGIITTLGLMVGLNSSTHSKLVVLGGILTIAIADGFSDALGIHVSEESENKHTVKEIWESTIYTFLFKFIFALTFIIPILLFQLSTAIIISVIWGLSLLGIFSFYIAKEQKAKPWMMVTEHLVIAFIVIFMTHCVGDWIGSTFS</sequence>
<name>A0A7G9YHD6_9EURY</name>
<feature type="transmembrane region" description="Helical" evidence="5">
    <location>
        <begin position="35"/>
        <end position="55"/>
    </location>
</feature>
<evidence type="ECO:0000256" key="5">
    <source>
        <dbReference type="SAM" id="Phobius"/>
    </source>
</evidence>
<dbReference type="InterPro" id="IPR008217">
    <property type="entry name" value="Ccc1_fam"/>
</dbReference>
<keyword evidence="4 5" id="KW-0472">Membrane</keyword>
<dbReference type="GO" id="GO:0030026">
    <property type="term" value="P:intracellular manganese ion homeostasis"/>
    <property type="evidence" value="ECO:0007669"/>
    <property type="project" value="InterPro"/>
</dbReference>
<protein>
    <recommendedName>
        <fullName evidence="7">VIT family protein</fullName>
    </recommendedName>
</protein>
<dbReference type="EMBL" id="MT631262">
    <property type="protein sequence ID" value="QNO47420.1"/>
    <property type="molecule type" value="Genomic_DNA"/>
</dbReference>
<dbReference type="AlphaFoldDB" id="A0A7G9YHD6"/>
<accession>A0A7G9YHD6</accession>
<evidence type="ECO:0000256" key="3">
    <source>
        <dbReference type="ARBA" id="ARBA00022989"/>
    </source>
</evidence>
<evidence type="ECO:0000256" key="4">
    <source>
        <dbReference type="ARBA" id="ARBA00023136"/>
    </source>
</evidence>
<dbReference type="Pfam" id="PF01988">
    <property type="entry name" value="VIT1"/>
    <property type="match status" value="1"/>
</dbReference>
<comment type="subcellular location">
    <subcellularLocation>
        <location evidence="1">Endomembrane system</location>
        <topology evidence="1">Multi-pass membrane protein</topology>
    </subcellularLocation>
</comment>
<organism evidence="6">
    <name type="scientific">Candidatus Methanogaster sp. ANME-2c ERB4</name>
    <dbReference type="NCBI Taxonomy" id="2759911"/>
    <lineage>
        <taxon>Archaea</taxon>
        <taxon>Methanobacteriati</taxon>
        <taxon>Methanobacteriota</taxon>
        <taxon>Stenosarchaea group</taxon>
        <taxon>Methanomicrobia</taxon>
        <taxon>Methanosarcinales</taxon>
        <taxon>ANME-2 cluster</taxon>
        <taxon>Candidatus Methanogasteraceae</taxon>
        <taxon>Candidatus Methanogaster</taxon>
    </lineage>
</organism>
<evidence type="ECO:0000256" key="2">
    <source>
        <dbReference type="ARBA" id="ARBA00022692"/>
    </source>
</evidence>
<evidence type="ECO:0008006" key="7">
    <source>
        <dbReference type="Google" id="ProtNLM"/>
    </source>
</evidence>
<dbReference type="GO" id="GO:0005384">
    <property type="term" value="F:manganese ion transmembrane transporter activity"/>
    <property type="evidence" value="ECO:0007669"/>
    <property type="project" value="InterPro"/>
</dbReference>
<feature type="transmembrane region" description="Helical" evidence="5">
    <location>
        <begin position="76"/>
        <end position="95"/>
    </location>
</feature>
<gene>
    <name evidence="6" type="ORF">MPGFIOMI_00018</name>
</gene>
<proteinExistence type="predicted"/>